<evidence type="ECO:0000313" key="1">
    <source>
        <dbReference type="EMBL" id="KFN51486.1"/>
    </source>
</evidence>
<dbReference type="AlphaFoldDB" id="A0A091BIB0"/>
<dbReference type="Proteomes" id="UP000029391">
    <property type="component" value="Unassembled WGS sequence"/>
</dbReference>
<dbReference type="RefSeq" id="WP_081683244.1">
    <property type="nucleotide sequence ID" value="NZ_AUFF01000001.1"/>
</dbReference>
<dbReference type="InterPro" id="IPR032710">
    <property type="entry name" value="NTF2-like_dom_sf"/>
</dbReference>
<proteinExistence type="predicted"/>
<organism evidence="1 2">
    <name type="scientific">Arenimonas composti TR7-09 = DSM 18010</name>
    <dbReference type="NCBI Taxonomy" id="1121013"/>
    <lineage>
        <taxon>Bacteria</taxon>
        <taxon>Pseudomonadati</taxon>
        <taxon>Pseudomonadota</taxon>
        <taxon>Gammaproteobacteria</taxon>
        <taxon>Lysobacterales</taxon>
        <taxon>Lysobacteraceae</taxon>
        <taxon>Arenimonas</taxon>
    </lineage>
</organism>
<reference evidence="1 2" key="1">
    <citation type="submission" date="2013-09" db="EMBL/GenBank/DDBJ databases">
        <title>Genome sequencing of Arenimonas composti.</title>
        <authorList>
            <person name="Chen F."/>
            <person name="Wang G."/>
        </authorList>
    </citation>
    <scope>NUCLEOTIDE SEQUENCE [LARGE SCALE GENOMIC DNA]</scope>
    <source>
        <strain evidence="1 2">TR7-09</strain>
    </source>
</reference>
<gene>
    <name evidence="1" type="ORF">P873_00065</name>
</gene>
<keyword evidence="2" id="KW-1185">Reference proteome</keyword>
<accession>A0A091BIB0</accession>
<name>A0A091BIB0_9GAMM</name>
<dbReference type="eggNOG" id="ENOG5033N0U">
    <property type="taxonomic scope" value="Bacteria"/>
</dbReference>
<comment type="caution">
    <text evidence="1">The sequence shown here is derived from an EMBL/GenBank/DDBJ whole genome shotgun (WGS) entry which is preliminary data.</text>
</comment>
<dbReference type="Gene3D" id="3.10.450.50">
    <property type="match status" value="1"/>
</dbReference>
<evidence type="ECO:0000313" key="2">
    <source>
        <dbReference type="Proteomes" id="UP000029391"/>
    </source>
</evidence>
<dbReference type="EMBL" id="AWXU01000004">
    <property type="protein sequence ID" value="KFN51486.1"/>
    <property type="molecule type" value="Genomic_DNA"/>
</dbReference>
<protein>
    <submittedName>
        <fullName evidence="1">Uncharacterized protein</fullName>
    </submittedName>
</protein>
<sequence length="131" mass="14360">MTLLLALAAGCSRPPPEEALRETIAAMQEAAEARDAAALAEFVAVDFVGPGDMDRDGLRRYAAVLWLRHREVGVTLGPLDVEMREPHATVAFSAVVTGGQGVIPERAQAWQVHTAWRREGDDWRLISADWK</sequence>
<dbReference type="SUPFAM" id="SSF54427">
    <property type="entry name" value="NTF2-like"/>
    <property type="match status" value="1"/>
</dbReference>